<dbReference type="Proteomes" id="UP000095287">
    <property type="component" value="Unplaced"/>
</dbReference>
<proteinExistence type="predicted"/>
<evidence type="ECO:0000313" key="2">
    <source>
        <dbReference type="Proteomes" id="UP000095287"/>
    </source>
</evidence>
<evidence type="ECO:0000256" key="1">
    <source>
        <dbReference type="SAM" id="MobiDB-lite"/>
    </source>
</evidence>
<protein>
    <submittedName>
        <fullName evidence="3">UBC core domain-containing protein</fullName>
    </submittedName>
</protein>
<feature type="region of interest" description="Disordered" evidence="1">
    <location>
        <begin position="67"/>
        <end position="89"/>
    </location>
</feature>
<accession>A0A1I7ZDS3</accession>
<keyword evidence="2" id="KW-1185">Reference proteome</keyword>
<organism evidence="2 3">
    <name type="scientific">Steinernema glaseri</name>
    <dbReference type="NCBI Taxonomy" id="37863"/>
    <lineage>
        <taxon>Eukaryota</taxon>
        <taxon>Metazoa</taxon>
        <taxon>Ecdysozoa</taxon>
        <taxon>Nematoda</taxon>
        <taxon>Chromadorea</taxon>
        <taxon>Rhabditida</taxon>
        <taxon>Tylenchina</taxon>
        <taxon>Panagrolaimomorpha</taxon>
        <taxon>Strongyloidoidea</taxon>
        <taxon>Steinernematidae</taxon>
        <taxon>Steinernema</taxon>
    </lineage>
</organism>
<name>A0A1I7ZDS3_9BILA</name>
<reference evidence="3" key="1">
    <citation type="submission" date="2016-11" db="UniProtKB">
        <authorList>
            <consortium name="WormBaseParasite"/>
        </authorList>
    </citation>
    <scope>IDENTIFICATION</scope>
</reference>
<dbReference type="WBParaSite" id="L893_g25338.t1">
    <property type="protein sequence ID" value="L893_g25338.t1"/>
    <property type="gene ID" value="L893_g25338"/>
</dbReference>
<dbReference type="AlphaFoldDB" id="A0A1I7ZDS3"/>
<sequence length="89" mass="9654">MDLLIIENDDGNLLKWTAMDSAEEYDGRSSVAISCLSAIFQVSFMLCIGSVLPSGAYCIRLLYYRIPPPGNPSRARRGGDSESDSDFGG</sequence>
<evidence type="ECO:0000313" key="3">
    <source>
        <dbReference type="WBParaSite" id="L893_g25338.t1"/>
    </source>
</evidence>